<evidence type="ECO:0000256" key="3">
    <source>
        <dbReference type="ARBA" id="ARBA00022490"/>
    </source>
</evidence>
<dbReference type="InterPro" id="IPR027417">
    <property type="entry name" value="P-loop_NTPase"/>
</dbReference>
<evidence type="ECO:0000256" key="2">
    <source>
        <dbReference type="ARBA" id="ARBA00010899"/>
    </source>
</evidence>
<evidence type="ECO:0000256" key="9">
    <source>
        <dbReference type="ARBA" id="ARBA00023212"/>
    </source>
</evidence>
<feature type="compositionally biased region" description="Polar residues" evidence="13">
    <location>
        <begin position="80"/>
        <end position="89"/>
    </location>
</feature>
<dbReference type="GO" id="GO:0008017">
    <property type="term" value="F:microtubule binding"/>
    <property type="evidence" value="ECO:0007669"/>
    <property type="project" value="InterPro"/>
</dbReference>
<evidence type="ECO:0000256" key="4">
    <source>
        <dbReference type="ARBA" id="ARBA00022701"/>
    </source>
</evidence>
<dbReference type="SUPFAM" id="SSF52540">
    <property type="entry name" value="P-loop containing nucleoside triphosphate hydrolases"/>
    <property type="match status" value="1"/>
</dbReference>
<feature type="coiled-coil region" evidence="12">
    <location>
        <begin position="298"/>
        <end position="382"/>
    </location>
</feature>
<feature type="compositionally biased region" description="Basic and acidic residues" evidence="13">
    <location>
        <begin position="93"/>
        <end position="104"/>
    </location>
</feature>
<name>A0A9P6N097_9FUNG</name>
<keyword evidence="4 11" id="KW-0493">Microtubule</keyword>
<evidence type="ECO:0000313" key="15">
    <source>
        <dbReference type="EMBL" id="KAG0019093.1"/>
    </source>
</evidence>
<dbReference type="AlphaFoldDB" id="A0A9P6N097"/>
<dbReference type="PANTHER" id="PTHR47972">
    <property type="entry name" value="KINESIN-LIKE PROTEIN KLP-3"/>
    <property type="match status" value="1"/>
</dbReference>
<feature type="compositionally biased region" description="Low complexity" evidence="13">
    <location>
        <begin position="58"/>
        <end position="68"/>
    </location>
</feature>
<keyword evidence="7 12" id="KW-0175">Coiled coil</keyword>
<gene>
    <name evidence="15" type="primary">KAR3</name>
    <name evidence="15" type="ORF">BGZ80_006316</name>
</gene>
<dbReference type="InterPro" id="IPR001752">
    <property type="entry name" value="Kinesin_motor_dom"/>
</dbReference>
<keyword evidence="16" id="KW-1185">Reference proteome</keyword>
<dbReference type="PROSITE" id="PS50067">
    <property type="entry name" value="KINESIN_MOTOR_2"/>
    <property type="match status" value="1"/>
</dbReference>
<dbReference type="GO" id="GO:0003777">
    <property type="term" value="F:microtubule motor activity"/>
    <property type="evidence" value="ECO:0007669"/>
    <property type="project" value="InterPro"/>
</dbReference>
<dbReference type="GO" id="GO:0090307">
    <property type="term" value="P:mitotic spindle assembly"/>
    <property type="evidence" value="ECO:0007669"/>
    <property type="project" value="UniProtKB-ARBA"/>
</dbReference>
<dbReference type="Proteomes" id="UP000703661">
    <property type="component" value="Unassembled WGS sequence"/>
</dbReference>
<keyword evidence="9" id="KW-0206">Cytoskeleton</keyword>
<feature type="binding site" evidence="10">
    <location>
        <begin position="574"/>
        <end position="581"/>
    </location>
    <ligand>
        <name>ATP</name>
        <dbReference type="ChEBI" id="CHEBI:30616"/>
    </ligand>
</feature>
<feature type="compositionally biased region" description="Low complexity" evidence="13">
    <location>
        <begin position="169"/>
        <end position="199"/>
    </location>
</feature>
<comment type="subcellular location">
    <subcellularLocation>
        <location evidence="1">Cytoplasm</location>
        <location evidence="1">Cytoskeleton</location>
    </subcellularLocation>
</comment>
<evidence type="ECO:0000256" key="13">
    <source>
        <dbReference type="SAM" id="MobiDB-lite"/>
    </source>
</evidence>
<evidence type="ECO:0000256" key="12">
    <source>
        <dbReference type="SAM" id="Coils"/>
    </source>
</evidence>
<dbReference type="Pfam" id="PF00225">
    <property type="entry name" value="Kinesin"/>
    <property type="match status" value="1"/>
</dbReference>
<keyword evidence="3" id="KW-0963">Cytoplasm</keyword>
<evidence type="ECO:0000256" key="8">
    <source>
        <dbReference type="ARBA" id="ARBA00023175"/>
    </source>
</evidence>
<dbReference type="CDD" id="cd01366">
    <property type="entry name" value="KISc_C_terminal"/>
    <property type="match status" value="1"/>
</dbReference>
<dbReference type="SMART" id="SM00129">
    <property type="entry name" value="KISc"/>
    <property type="match status" value="1"/>
</dbReference>
<feature type="compositionally biased region" description="Polar residues" evidence="13">
    <location>
        <begin position="200"/>
        <end position="210"/>
    </location>
</feature>
<comment type="similarity">
    <text evidence="2">Belongs to the TRAFAC class myosin-kinesin ATPase superfamily. Kinesin family. KIN-14 subfamily.</text>
</comment>
<proteinExistence type="inferred from homology"/>
<feature type="compositionally biased region" description="Low complexity" evidence="13">
    <location>
        <begin position="211"/>
        <end position="231"/>
    </location>
</feature>
<keyword evidence="8 10" id="KW-0505">Motor protein</keyword>
<evidence type="ECO:0000256" key="7">
    <source>
        <dbReference type="ARBA" id="ARBA00023054"/>
    </source>
</evidence>
<evidence type="ECO:0000256" key="10">
    <source>
        <dbReference type="PROSITE-ProRule" id="PRU00283"/>
    </source>
</evidence>
<dbReference type="InterPro" id="IPR019821">
    <property type="entry name" value="Kinesin_motor_CS"/>
</dbReference>
<keyword evidence="5 10" id="KW-0547">Nucleotide-binding</keyword>
<dbReference type="GO" id="GO:0005524">
    <property type="term" value="F:ATP binding"/>
    <property type="evidence" value="ECO:0007669"/>
    <property type="project" value="UniProtKB-UniRule"/>
</dbReference>
<feature type="coiled-coil region" evidence="12">
    <location>
        <begin position="411"/>
        <end position="480"/>
    </location>
</feature>
<feature type="region of interest" description="Disordered" evidence="13">
    <location>
        <begin position="1"/>
        <end position="25"/>
    </location>
</feature>
<dbReference type="FunFam" id="3.40.850.10:FF:000065">
    <property type="entry name" value="Kinesin-like protein"/>
    <property type="match status" value="1"/>
</dbReference>
<dbReference type="GO" id="GO:0005874">
    <property type="term" value="C:microtubule"/>
    <property type="evidence" value="ECO:0007669"/>
    <property type="project" value="UniProtKB-KW"/>
</dbReference>
<organism evidence="15 16">
    <name type="scientific">Entomortierella chlamydospora</name>
    <dbReference type="NCBI Taxonomy" id="101097"/>
    <lineage>
        <taxon>Eukaryota</taxon>
        <taxon>Fungi</taxon>
        <taxon>Fungi incertae sedis</taxon>
        <taxon>Mucoromycota</taxon>
        <taxon>Mortierellomycotina</taxon>
        <taxon>Mortierellomycetes</taxon>
        <taxon>Mortierellales</taxon>
        <taxon>Mortierellaceae</taxon>
        <taxon>Entomortierella</taxon>
    </lineage>
</organism>
<evidence type="ECO:0000259" key="14">
    <source>
        <dbReference type="PROSITE" id="PS50067"/>
    </source>
</evidence>
<feature type="compositionally biased region" description="Low complexity" evidence="13">
    <location>
        <begin position="10"/>
        <end position="25"/>
    </location>
</feature>
<feature type="region of interest" description="Disordered" evidence="13">
    <location>
        <begin position="58"/>
        <end position="231"/>
    </location>
</feature>
<evidence type="ECO:0000256" key="5">
    <source>
        <dbReference type="ARBA" id="ARBA00022741"/>
    </source>
</evidence>
<feature type="compositionally biased region" description="Polar residues" evidence="13">
    <location>
        <begin position="132"/>
        <end position="142"/>
    </location>
</feature>
<feature type="compositionally biased region" description="Polar residues" evidence="13">
    <location>
        <begin position="106"/>
        <end position="119"/>
    </location>
</feature>
<keyword evidence="6 10" id="KW-0067">ATP-binding</keyword>
<evidence type="ECO:0000256" key="11">
    <source>
        <dbReference type="RuleBase" id="RU000394"/>
    </source>
</evidence>
<evidence type="ECO:0000313" key="16">
    <source>
        <dbReference type="Proteomes" id="UP000703661"/>
    </source>
</evidence>
<dbReference type="EMBL" id="JAAAID010000311">
    <property type="protein sequence ID" value="KAG0019093.1"/>
    <property type="molecule type" value="Genomic_DNA"/>
</dbReference>
<dbReference type="Gene3D" id="3.40.850.10">
    <property type="entry name" value="Kinesin motor domain"/>
    <property type="match status" value="1"/>
</dbReference>
<dbReference type="GO" id="GO:0007018">
    <property type="term" value="P:microtubule-based movement"/>
    <property type="evidence" value="ECO:0007669"/>
    <property type="project" value="InterPro"/>
</dbReference>
<comment type="caution">
    <text evidence="15">The sequence shown here is derived from an EMBL/GenBank/DDBJ whole genome shotgun (WGS) entry which is preliminary data.</text>
</comment>
<dbReference type="PRINTS" id="PR00380">
    <property type="entry name" value="KINESINHEAVY"/>
</dbReference>
<sequence>MEQLNRSISKLKPPTKITSSSTSSSTIATALAVAAALGGNENSAITNNQSNIAKAVTKTAPMPATKTTNGSGPGLGGISAYSNTGTATQGLKRKAEDSTTEKRTRNQLATSKPSSTINALNGVAAKKPVSNPIDSSKPQVQNKAGAGAPARVPLSRVGQRGAASNMTNRAAATSSRTPAAPSVANTKAKAGPAATTTRTQAVLKTRNQQPSLVSSTSSSISESKSATAGTGAGAESSQAAVAELSSAEILNALAISKKKKRPAWDTKGRLEDMEELTSTLHHLLQTSTTNMNDLTSKLESSESKISELETFRQSLESKVAVKESENKDILQKMKHVEQDLQMTARQHEDEIRSLRSQHAMEMEQLRMMQARLKQETEVLETKLRSTNTQLDQQIQENTSLRATISTQSSNCLALESDNRALKMKIERTENTLAQRESTIETLERKLSESQMTVQELEQRIRQEETIRRRLHNTIQELKGNIRVFCRVRPVVRSESASKAELTTALIKYPDQEGREIEFSHTTETATGSQIGKTYPFTFDKVFQESSTQDDVFEEISQLVQSALDGYNVCIFAYGQTGSGKTHTMEGPLNADAKSMGMIPRSVMQIYENAKALESKGWVYTMEGQYVEIYNESINDLLGNDGLESGKKHEIRHGPNGKTTITDITTVVLTSPEKVAALLKRAAHNRSVGSTQMNERSSRSHCVFTLRLSGNNTITEESSEGVLNLIDLAGSERLSQSGATGDRLKETQAINKSLSSLGDVIYAISNKDPHIPYRNSKLTYLLQNSLGGNSKTLMFVNISPLMSNFNETLCSLRFATKVNACTIGTATKRAVKS</sequence>
<feature type="domain" description="Kinesin motor" evidence="14">
    <location>
        <begin position="480"/>
        <end position="820"/>
    </location>
</feature>
<evidence type="ECO:0000256" key="1">
    <source>
        <dbReference type="ARBA" id="ARBA00004245"/>
    </source>
</evidence>
<dbReference type="InterPro" id="IPR027640">
    <property type="entry name" value="Kinesin-like_fam"/>
</dbReference>
<evidence type="ECO:0000256" key="6">
    <source>
        <dbReference type="ARBA" id="ARBA00022840"/>
    </source>
</evidence>
<protein>
    <recommendedName>
        <fullName evidence="11">Kinesin-like protein</fullName>
    </recommendedName>
</protein>
<dbReference type="PANTHER" id="PTHR47972:SF45">
    <property type="entry name" value="PROTEIN CLARET SEGREGATIONAL"/>
    <property type="match status" value="1"/>
</dbReference>
<dbReference type="PROSITE" id="PS00411">
    <property type="entry name" value="KINESIN_MOTOR_1"/>
    <property type="match status" value="1"/>
</dbReference>
<reference evidence="15" key="1">
    <citation type="journal article" date="2020" name="Fungal Divers.">
        <title>Resolving the Mortierellaceae phylogeny through synthesis of multi-gene phylogenetics and phylogenomics.</title>
        <authorList>
            <person name="Vandepol N."/>
            <person name="Liber J."/>
            <person name="Desiro A."/>
            <person name="Na H."/>
            <person name="Kennedy M."/>
            <person name="Barry K."/>
            <person name="Grigoriev I.V."/>
            <person name="Miller A.N."/>
            <person name="O'Donnell K."/>
            <person name="Stajich J.E."/>
            <person name="Bonito G."/>
        </authorList>
    </citation>
    <scope>NUCLEOTIDE SEQUENCE</scope>
    <source>
        <strain evidence="15">NRRL 2769</strain>
    </source>
</reference>
<accession>A0A9P6N097</accession>
<dbReference type="InterPro" id="IPR036961">
    <property type="entry name" value="Kinesin_motor_dom_sf"/>
</dbReference>